<sequence length="189" mass="21990">MSSSRSLDGVPPYFVKNRWDGVPRPQRKKLWPTDFSGGLDIRLETWNDPTPRESEWTVHDLHDACVEALSHDYSYFPFSSIKLSEEQRQEHDRKSSVIALEVYTKQNNMQPTDLEFVEVKQRNIIGDFGKGYLHLNFLVKGLDEMRKMFISASLWERMTSIHQKRMTKVVVKGVNFGQKILYIPIVVAS</sequence>
<reference evidence="1" key="1">
    <citation type="submission" date="2020-10" db="EMBL/GenBank/DDBJ databases">
        <authorList>
            <person name="Han B."/>
            <person name="Lu T."/>
            <person name="Zhao Q."/>
            <person name="Huang X."/>
            <person name="Zhao Y."/>
        </authorList>
    </citation>
    <scope>NUCLEOTIDE SEQUENCE</scope>
</reference>
<accession>A0A811RFI1</accession>
<keyword evidence="2" id="KW-1185">Reference proteome</keyword>
<protein>
    <submittedName>
        <fullName evidence="1">Uncharacterized protein</fullName>
    </submittedName>
</protein>
<dbReference type="OrthoDB" id="664302at2759"/>
<evidence type="ECO:0000313" key="1">
    <source>
        <dbReference type="EMBL" id="CAD6269073.1"/>
    </source>
</evidence>
<name>A0A811RFI1_9POAL</name>
<evidence type="ECO:0000313" key="2">
    <source>
        <dbReference type="Proteomes" id="UP000604825"/>
    </source>
</evidence>
<comment type="caution">
    <text evidence="1">The sequence shown here is derived from an EMBL/GenBank/DDBJ whole genome shotgun (WGS) entry which is preliminary data.</text>
</comment>
<gene>
    <name evidence="1" type="ORF">NCGR_LOCUS52378</name>
</gene>
<dbReference type="AlphaFoldDB" id="A0A811RFI1"/>
<dbReference type="Proteomes" id="UP000604825">
    <property type="component" value="Unassembled WGS sequence"/>
</dbReference>
<dbReference type="EMBL" id="CAJGYO010000014">
    <property type="protein sequence ID" value="CAD6269073.1"/>
    <property type="molecule type" value="Genomic_DNA"/>
</dbReference>
<organism evidence="1 2">
    <name type="scientific">Miscanthus lutarioriparius</name>
    <dbReference type="NCBI Taxonomy" id="422564"/>
    <lineage>
        <taxon>Eukaryota</taxon>
        <taxon>Viridiplantae</taxon>
        <taxon>Streptophyta</taxon>
        <taxon>Embryophyta</taxon>
        <taxon>Tracheophyta</taxon>
        <taxon>Spermatophyta</taxon>
        <taxon>Magnoliopsida</taxon>
        <taxon>Liliopsida</taxon>
        <taxon>Poales</taxon>
        <taxon>Poaceae</taxon>
        <taxon>PACMAD clade</taxon>
        <taxon>Panicoideae</taxon>
        <taxon>Andropogonodae</taxon>
        <taxon>Andropogoneae</taxon>
        <taxon>Saccharinae</taxon>
        <taxon>Miscanthus</taxon>
    </lineage>
</organism>
<proteinExistence type="predicted"/>